<dbReference type="SUPFAM" id="SSF55811">
    <property type="entry name" value="Nudix"/>
    <property type="match status" value="1"/>
</dbReference>
<evidence type="ECO:0000313" key="5">
    <source>
        <dbReference type="Proteomes" id="UP000029879"/>
    </source>
</evidence>
<feature type="domain" description="Nudix hydrolase" evidence="3">
    <location>
        <begin position="149"/>
        <end position="201"/>
    </location>
</feature>
<comment type="caution">
    <text evidence="4">The sequence shown here is derived from an EMBL/GenBank/DDBJ whole genome shotgun (WGS) entry which is preliminary data.</text>
</comment>
<evidence type="ECO:0000256" key="2">
    <source>
        <dbReference type="ARBA" id="ARBA00022801"/>
    </source>
</evidence>
<dbReference type="InterPro" id="IPR020084">
    <property type="entry name" value="NUDIX_hydrolase_CS"/>
</dbReference>
<evidence type="ECO:0000259" key="3">
    <source>
        <dbReference type="Pfam" id="PF00293"/>
    </source>
</evidence>
<sequence>MLAAEAMAAVLIKNMEASNITSAPDPDWSATHMILDAAYRATCSATTKSRQPLYPNAIRELELARTAVRSLPVNGALVARPVAKSVKEMMLRIFDERSGRRDDASRLLNQVMDAADGAAPWLTAKLTAEAIAADLQAWAVRGIDSIVNQAGQWALPGGGTHDSETAEDAARREFGEETGQSLQDAERFRCDLSTELVDRLGNRFGLFRFHSGPDSLADVAERINLATRANRAVYRPNGPEVSDWEIERVQIVAPSQLRNHLGQHVELTRATILQGAFLHAKTRPPQNLSSIALAPEHYAWLQEVRQNIDWYGQMAAYLLFPDRSNSDGDYDDLSFRL</sequence>
<dbReference type="EMBL" id="JRQI01000048">
    <property type="protein sequence ID" value="KGK57302.1"/>
    <property type="molecule type" value="Genomic_DNA"/>
</dbReference>
<dbReference type="AlphaFoldDB" id="A0AB34P6P1"/>
<gene>
    <name evidence="4" type="ORF">NC00_13370</name>
</gene>
<organism evidence="4 5">
    <name type="scientific">Xanthomonas cannabis pv. phaseoli</name>
    <dbReference type="NCBI Taxonomy" id="1885902"/>
    <lineage>
        <taxon>Bacteria</taxon>
        <taxon>Pseudomonadati</taxon>
        <taxon>Pseudomonadota</taxon>
        <taxon>Gammaproteobacteria</taxon>
        <taxon>Lysobacterales</taxon>
        <taxon>Lysobacteraceae</taxon>
        <taxon>Xanthomonas</taxon>
    </lineage>
</organism>
<dbReference type="CDD" id="cd02883">
    <property type="entry name" value="NUDIX_Hydrolase"/>
    <property type="match status" value="1"/>
</dbReference>
<keyword evidence="2" id="KW-0378">Hydrolase</keyword>
<dbReference type="InterPro" id="IPR015797">
    <property type="entry name" value="NUDIX_hydrolase-like_dom_sf"/>
</dbReference>
<reference evidence="4 5" key="1">
    <citation type="submission" date="2014-10" db="EMBL/GenBank/DDBJ databases">
        <title>Genome sequence of a Xanthomonas strain that is pathogenic on beans.</title>
        <authorList>
            <person name="Aritua V."/>
            <person name="Sapp M."/>
            <person name="Harrison J."/>
            <person name="Smith J."/>
            <person name="Studholme D."/>
        </authorList>
    </citation>
    <scope>NUCLEOTIDE SEQUENCE [LARGE SCALE GENOMIC DNA]</scope>
    <source>
        <strain evidence="4 5">Nyagatare</strain>
    </source>
</reference>
<proteinExistence type="predicted"/>
<dbReference type="PROSITE" id="PS00893">
    <property type="entry name" value="NUDIX_BOX"/>
    <property type="match status" value="1"/>
</dbReference>
<name>A0AB34P6P1_9XANT</name>
<evidence type="ECO:0000313" key="4">
    <source>
        <dbReference type="EMBL" id="KGK57302.1"/>
    </source>
</evidence>
<protein>
    <recommendedName>
        <fullName evidence="3">Nudix hydrolase domain-containing protein</fullName>
    </recommendedName>
</protein>
<comment type="cofactor">
    <cofactor evidence="1">
        <name>Mg(2+)</name>
        <dbReference type="ChEBI" id="CHEBI:18420"/>
    </cofactor>
</comment>
<accession>A0AB34P6P1</accession>
<dbReference type="Proteomes" id="UP000029879">
    <property type="component" value="Unassembled WGS sequence"/>
</dbReference>
<dbReference type="InterPro" id="IPR000086">
    <property type="entry name" value="NUDIX_hydrolase_dom"/>
</dbReference>
<evidence type="ECO:0000256" key="1">
    <source>
        <dbReference type="ARBA" id="ARBA00001946"/>
    </source>
</evidence>
<dbReference type="Pfam" id="PF00293">
    <property type="entry name" value="NUDIX"/>
    <property type="match status" value="1"/>
</dbReference>
<dbReference type="GO" id="GO:0016787">
    <property type="term" value="F:hydrolase activity"/>
    <property type="evidence" value="ECO:0007669"/>
    <property type="project" value="UniProtKB-KW"/>
</dbReference>
<dbReference type="Gene3D" id="3.90.79.10">
    <property type="entry name" value="Nucleoside Triphosphate Pyrophosphohydrolase"/>
    <property type="match status" value="1"/>
</dbReference>